<dbReference type="SMART" id="SM00341">
    <property type="entry name" value="HRDC"/>
    <property type="match status" value="1"/>
</dbReference>
<feature type="compositionally biased region" description="Pro residues" evidence="1">
    <location>
        <begin position="320"/>
        <end position="335"/>
    </location>
</feature>
<dbReference type="GO" id="GO:0000166">
    <property type="term" value="F:nucleotide binding"/>
    <property type="evidence" value="ECO:0007669"/>
    <property type="project" value="InterPro"/>
</dbReference>
<dbReference type="InterPro" id="IPR002121">
    <property type="entry name" value="HRDC_dom"/>
</dbReference>
<keyword evidence="3" id="KW-0540">Nuclease</keyword>
<dbReference type="OrthoDB" id="144122at2"/>
<dbReference type="InterPro" id="IPR044876">
    <property type="entry name" value="HRDC_dom_sf"/>
</dbReference>
<dbReference type="CDD" id="cd06142">
    <property type="entry name" value="RNaseD_exo"/>
    <property type="match status" value="1"/>
</dbReference>
<dbReference type="SUPFAM" id="SSF53098">
    <property type="entry name" value="Ribonuclease H-like"/>
    <property type="match status" value="1"/>
</dbReference>
<sequence>MTPDDDAATAAADAAAEDAPEATPLLSPSEGVPPLSVSADEIARAADQLAKGTGPFAVDAERASGFRYSNRAYLIQIRRTGAGTVLIDPVNHGSSPIDVLQPVAEVLADDEWILHAADQDLPCLAEVGMHPPALYDTELAGRLAGFERVNLAAMVQRLLGLGLAKGHGAADWSKRPLPDDWLNYAALDVEVLIDLRDAIDEVLTEQDKSAWAAEEFEHLRRSEPTPTRRDRWRRTSGLHKVRNRQALAAVRELWTVRDQIARRRDIAPGRILPDSAIIAAAVADPKTVEELTKLPIFGGHKQRRSAHIWLAALESARTNPDPPDSAEPQNGPPPAVRWAKRKPEAAARLDAARARLSELSERVRVPTENLVSPELVRRLCWDWQDAGDVSAAIDTVLREGGARQWQRSLVVPVLAEALSSAAAEEA</sequence>
<evidence type="ECO:0000256" key="1">
    <source>
        <dbReference type="SAM" id="MobiDB-lite"/>
    </source>
</evidence>
<dbReference type="GO" id="GO:0003676">
    <property type="term" value="F:nucleic acid binding"/>
    <property type="evidence" value="ECO:0007669"/>
    <property type="project" value="InterPro"/>
</dbReference>
<feature type="domain" description="HRDC" evidence="2">
    <location>
        <begin position="243"/>
        <end position="323"/>
    </location>
</feature>
<feature type="region of interest" description="Disordered" evidence="1">
    <location>
        <begin position="1"/>
        <end position="34"/>
    </location>
</feature>
<evidence type="ECO:0000313" key="3">
    <source>
        <dbReference type="EMBL" id="KDE97810.1"/>
    </source>
</evidence>
<comment type="caution">
    <text evidence="3">The sequence shown here is derived from an EMBL/GenBank/DDBJ whole genome shotgun (WGS) entry which is preliminary data.</text>
</comment>
<dbReference type="GO" id="GO:0008408">
    <property type="term" value="F:3'-5' exonuclease activity"/>
    <property type="evidence" value="ECO:0007669"/>
    <property type="project" value="InterPro"/>
</dbReference>
<protein>
    <submittedName>
        <fullName evidence="3">3'-5' exonuclease</fullName>
    </submittedName>
</protein>
<dbReference type="RefSeq" id="WP_036338525.1">
    <property type="nucleotide sequence ID" value="NZ_JALN02000001.1"/>
</dbReference>
<dbReference type="PANTHER" id="PTHR47649:SF1">
    <property type="entry name" value="RIBONUCLEASE D"/>
    <property type="match status" value="1"/>
</dbReference>
<dbReference type="InterPro" id="IPR012337">
    <property type="entry name" value="RNaseH-like_sf"/>
</dbReference>
<dbReference type="InterPro" id="IPR002562">
    <property type="entry name" value="3'-5'_exonuclease_dom"/>
</dbReference>
<dbReference type="Pfam" id="PF00570">
    <property type="entry name" value="HRDC"/>
    <property type="match status" value="1"/>
</dbReference>
<keyword evidence="3" id="KW-0378">Hydrolase</keyword>
<dbReference type="eggNOG" id="COG0349">
    <property type="taxonomic scope" value="Bacteria"/>
</dbReference>
<dbReference type="PANTHER" id="PTHR47649">
    <property type="entry name" value="RIBONUCLEASE D"/>
    <property type="match status" value="1"/>
</dbReference>
<dbReference type="InterPro" id="IPR041605">
    <property type="entry name" value="Exo_C"/>
</dbReference>
<dbReference type="GO" id="GO:0006139">
    <property type="term" value="P:nucleobase-containing compound metabolic process"/>
    <property type="evidence" value="ECO:0007669"/>
    <property type="project" value="InterPro"/>
</dbReference>
<dbReference type="Gene3D" id="3.30.420.10">
    <property type="entry name" value="Ribonuclease H-like superfamily/Ribonuclease H"/>
    <property type="match status" value="1"/>
</dbReference>
<organism evidence="3 4">
    <name type="scientific">Mycolicibacterium aromaticivorans JS19b1 = JCM 16368</name>
    <dbReference type="NCBI Taxonomy" id="1440774"/>
    <lineage>
        <taxon>Bacteria</taxon>
        <taxon>Bacillati</taxon>
        <taxon>Actinomycetota</taxon>
        <taxon>Actinomycetes</taxon>
        <taxon>Mycobacteriales</taxon>
        <taxon>Mycobacteriaceae</taxon>
        <taxon>Mycolicibacterium</taxon>
    </lineage>
</organism>
<dbReference type="Pfam" id="PF01612">
    <property type="entry name" value="DNA_pol_A_exo1"/>
    <property type="match status" value="1"/>
</dbReference>
<dbReference type="Pfam" id="PF18305">
    <property type="entry name" value="DNA_pol_A_exoN"/>
    <property type="match status" value="1"/>
</dbReference>
<dbReference type="SMART" id="SM00474">
    <property type="entry name" value="35EXOc"/>
    <property type="match status" value="1"/>
</dbReference>
<dbReference type="PROSITE" id="PS50967">
    <property type="entry name" value="HRDC"/>
    <property type="match status" value="1"/>
</dbReference>
<dbReference type="Gene3D" id="1.10.150.80">
    <property type="entry name" value="HRDC domain"/>
    <property type="match status" value="2"/>
</dbReference>
<gene>
    <name evidence="3" type="ORF">Y900_002375</name>
</gene>
<dbReference type="InterPro" id="IPR051086">
    <property type="entry name" value="RNase_D-like"/>
</dbReference>
<name>A0A064CBX3_9MYCO</name>
<evidence type="ECO:0000259" key="2">
    <source>
        <dbReference type="PROSITE" id="PS50967"/>
    </source>
</evidence>
<dbReference type="InterPro" id="IPR036397">
    <property type="entry name" value="RNaseH_sf"/>
</dbReference>
<feature type="region of interest" description="Disordered" evidence="1">
    <location>
        <begin position="316"/>
        <end position="337"/>
    </location>
</feature>
<dbReference type="SUPFAM" id="SSF47819">
    <property type="entry name" value="HRDC-like"/>
    <property type="match status" value="1"/>
</dbReference>
<keyword evidence="3" id="KW-0269">Exonuclease</keyword>
<keyword evidence="4" id="KW-1185">Reference proteome</keyword>
<reference evidence="3" key="1">
    <citation type="submission" date="2014-05" db="EMBL/GenBank/DDBJ databases">
        <title>Genome sequence of Mycobacterium aromaticivorans strain JS19b1T (= DSM 45407T).</title>
        <authorList>
            <person name="Kwak Y."/>
            <person name="Park G.-S."/>
            <person name="Li Q.X."/>
            <person name="Lee S.-E."/>
            <person name="Shin J.-H."/>
        </authorList>
    </citation>
    <scope>NUCLEOTIDE SEQUENCE [LARGE SCALE GENOMIC DNA]</scope>
    <source>
        <strain evidence="3">JS19b1</strain>
    </source>
</reference>
<dbReference type="EMBL" id="JALN02000001">
    <property type="protein sequence ID" value="KDE97810.1"/>
    <property type="molecule type" value="Genomic_DNA"/>
</dbReference>
<evidence type="ECO:0000313" key="4">
    <source>
        <dbReference type="Proteomes" id="UP000022835"/>
    </source>
</evidence>
<dbReference type="InterPro" id="IPR010997">
    <property type="entry name" value="HRDC-like_sf"/>
</dbReference>
<dbReference type="Proteomes" id="UP000022835">
    <property type="component" value="Unassembled WGS sequence"/>
</dbReference>
<dbReference type="AlphaFoldDB" id="A0A064CBX3"/>
<accession>A0A064CBX3</accession>
<dbReference type="STRING" id="1440774.Y900_002375"/>
<proteinExistence type="predicted"/>